<dbReference type="GO" id="GO:0072546">
    <property type="term" value="C:EMC complex"/>
    <property type="evidence" value="ECO:0007669"/>
    <property type="project" value="InterPro"/>
</dbReference>
<evidence type="ECO:0000256" key="5">
    <source>
        <dbReference type="ARBA" id="ARBA00022824"/>
    </source>
</evidence>
<evidence type="ECO:0000256" key="8">
    <source>
        <dbReference type="ARBA" id="ARBA00031072"/>
    </source>
</evidence>
<evidence type="ECO:0000256" key="9">
    <source>
        <dbReference type="SAM" id="Phobius"/>
    </source>
</evidence>
<comment type="subcellular location">
    <subcellularLocation>
        <location evidence="1">Endoplasmic reticulum membrane</location>
        <topology evidence="1">Multi-pass membrane protein</topology>
    </subcellularLocation>
</comment>
<reference evidence="10" key="1">
    <citation type="journal article" date="2013" name="Genome Biol. Evol.">
        <title>Punctuated emergences of genetic and phenotypic innovations in eumetazoan, bilaterian, euteleostome, and hominidae ancestors.</title>
        <authorList>
            <person name="Wenger Y."/>
            <person name="Galliot B."/>
        </authorList>
    </citation>
    <scope>NUCLEOTIDE SEQUENCE</scope>
    <source>
        <tissue evidence="10">Whole animals</tissue>
    </source>
</reference>
<dbReference type="PANTHER" id="PTHR20994:SF0">
    <property type="entry name" value="ER MEMBRANE PROTEIN COMPLEX SUBUNIT 6"/>
    <property type="match status" value="1"/>
</dbReference>
<dbReference type="Pfam" id="PF07019">
    <property type="entry name" value="EMC6"/>
    <property type="match status" value="1"/>
</dbReference>
<evidence type="ECO:0000256" key="2">
    <source>
        <dbReference type="ARBA" id="ARBA00009436"/>
    </source>
</evidence>
<sequence>MADAEDFAGLDLETYSPFAIRNNLGVVDYCRAFLAVVSGSAAGILGLTGLNGFVFYILVSFLMSVLLGLKTQSKSERYFVSKWHLLTNGVFGELFTYLLVWTFMYGMIHVF</sequence>
<dbReference type="OrthoDB" id="16510at2759"/>
<comment type="similarity">
    <text evidence="2">Belongs to the EMC6 family.</text>
</comment>
<keyword evidence="7 9" id="KW-0472">Membrane</keyword>
<evidence type="ECO:0000256" key="6">
    <source>
        <dbReference type="ARBA" id="ARBA00022989"/>
    </source>
</evidence>
<evidence type="ECO:0000256" key="4">
    <source>
        <dbReference type="ARBA" id="ARBA00022692"/>
    </source>
</evidence>
<evidence type="ECO:0000256" key="1">
    <source>
        <dbReference type="ARBA" id="ARBA00004477"/>
    </source>
</evidence>
<dbReference type="InterPro" id="IPR029008">
    <property type="entry name" value="EMC6-like"/>
</dbReference>
<dbReference type="PANTHER" id="PTHR20994">
    <property type="entry name" value="ER MEMBRANE PROTEIN COMPLEX SUBUNIT 6"/>
    <property type="match status" value="1"/>
</dbReference>
<keyword evidence="5" id="KW-0256">Endoplasmic reticulum</keyword>
<dbReference type="KEGG" id="hmg:105845279"/>
<name>T2M6H0_HYDVU</name>
<dbReference type="GO" id="GO:0034975">
    <property type="term" value="P:protein folding in endoplasmic reticulum"/>
    <property type="evidence" value="ECO:0007669"/>
    <property type="project" value="TreeGrafter"/>
</dbReference>
<accession>T2M6H0</accession>
<protein>
    <recommendedName>
        <fullName evidence="3">ER membrane protein complex subunit 6</fullName>
    </recommendedName>
    <alternativeName>
        <fullName evidence="8">Transmembrane protein 93</fullName>
    </alternativeName>
</protein>
<evidence type="ECO:0000256" key="7">
    <source>
        <dbReference type="ARBA" id="ARBA00023136"/>
    </source>
</evidence>
<dbReference type="GO" id="GO:0000045">
    <property type="term" value="P:autophagosome assembly"/>
    <property type="evidence" value="ECO:0007669"/>
    <property type="project" value="TreeGrafter"/>
</dbReference>
<feature type="transmembrane region" description="Helical" evidence="9">
    <location>
        <begin position="53"/>
        <end position="69"/>
    </location>
</feature>
<evidence type="ECO:0000313" key="10">
    <source>
        <dbReference type="EMBL" id="CDG67636.1"/>
    </source>
</evidence>
<dbReference type="InterPro" id="IPR008504">
    <property type="entry name" value="Emc6"/>
</dbReference>
<keyword evidence="6 9" id="KW-1133">Transmembrane helix</keyword>
<proteinExistence type="evidence at transcript level"/>
<dbReference type="EMBL" id="HAAD01001404">
    <property type="protein sequence ID" value="CDG67636.1"/>
    <property type="molecule type" value="mRNA"/>
</dbReference>
<organism evidence="10">
    <name type="scientific">Hydra vulgaris</name>
    <name type="common">Hydra</name>
    <name type="synonym">Hydra attenuata</name>
    <dbReference type="NCBI Taxonomy" id="6087"/>
    <lineage>
        <taxon>Eukaryota</taxon>
        <taxon>Metazoa</taxon>
        <taxon>Cnidaria</taxon>
        <taxon>Hydrozoa</taxon>
        <taxon>Hydroidolina</taxon>
        <taxon>Anthoathecata</taxon>
        <taxon>Aplanulata</taxon>
        <taxon>Hydridae</taxon>
        <taxon>Hydra</taxon>
    </lineage>
</organism>
<feature type="transmembrane region" description="Helical" evidence="9">
    <location>
        <begin position="90"/>
        <end position="108"/>
    </location>
</feature>
<dbReference type="OMA" id="MKANFEW"/>
<dbReference type="AlphaFoldDB" id="T2M6H0"/>
<evidence type="ECO:0000256" key="3">
    <source>
        <dbReference type="ARBA" id="ARBA00020827"/>
    </source>
</evidence>
<gene>
    <name evidence="10" type="primary">TMEM93</name>
</gene>
<keyword evidence="4 9" id="KW-0812">Transmembrane</keyword>